<dbReference type="Proteomes" id="UP000298416">
    <property type="component" value="Unassembled WGS sequence"/>
</dbReference>
<protein>
    <recommendedName>
        <fullName evidence="1">SHSP domain-containing protein</fullName>
    </recommendedName>
</protein>
<organism evidence="2">
    <name type="scientific">Salvia splendens</name>
    <name type="common">Scarlet sage</name>
    <dbReference type="NCBI Taxonomy" id="180675"/>
    <lineage>
        <taxon>Eukaryota</taxon>
        <taxon>Viridiplantae</taxon>
        <taxon>Streptophyta</taxon>
        <taxon>Embryophyta</taxon>
        <taxon>Tracheophyta</taxon>
        <taxon>Spermatophyta</taxon>
        <taxon>Magnoliopsida</taxon>
        <taxon>eudicotyledons</taxon>
        <taxon>Gunneridae</taxon>
        <taxon>Pentapetalae</taxon>
        <taxon>asterids</taxon>
        <taxon>lamiids</taxon>
        <taxon>Lamiales</taxon>
        <taxon>Lamiaceae</taxon>
        <taxon>Nepetoideae</taxon>
        <taxon>Mentheae</taxon>
        <taxon>Salviinae</taxon>
        <taxon>Salvia</taxon>
        <taxon>Salvia subgen. Calosphace</taxon>
        <taxon>core Calosphace</taxon>
    </lineage>
</organism>
<accession>A0A8X8ZHR1</accession>
<dbReference type="AlphaFoldDB" id="A0A8X8ZHR1"/>
<dbReference type="InterPro" id="IPR008978">
    <property type="entry name" value="HSP20-like_chaperone"/>
</dbReference>
<proteinExistence type="predicted"/>
<evidence type="ECO:0000313" key="2">
    <source>
        <dbReference type="EMBL" id="KAG6404399.1"/>
    </source>
</evidence>
<feature type="domain" description="SHSP" evidence="1">
    <location>
        <begin position="89"/>
        <end position="121"/>
    </location>
</feature>
<dbReference type="EMBL" id="PNBA02000013">
    <property type="protein sequence ID" value="KAG6404399.1"/>
    <property type="molecule type" value="Genomic_DNA"/>
</dbReference>
<keyword evidence="3" id="KW-1185">Reference proteome</keyword>
<reference evidence="2" key="2">
    <citation type="submission" date="2020-08" db="EMBL/GenBank/DDBJ databases">
        <title>Plant Genome Project.</title>
        <authorList>
            <person name="Zhang R.-G."/>
        </authorList>
    </citation>
    <scope>NUCLEOTIDE SEQUENCE</scope>
    <source>
        <strain evidence="2">Huo1</strain>
        <tissue evidence="2">Leaf</tissue>
    </source>
</reference>
<sequence length="133" mass="14700">MYHNIFTRFRGWNVFMRNFGEFRGVIFEVGYGVQYVRSFGAGNNKSMGMGNSANCAAKSGGKLVWFEVFVLCGSVFELSVVSDILFAHREKVKAGMENGVLTVTVPKAEVKKPEVKAIEISGRDSGGLFFVIK</sequence>
<evidence type="ECO:0000313" key="3">
    <source>
        <dbReference type="Proteomes" id="UP000298416"/>
    </source>
</evidence>
<gene>
    <name evidence="2" type="ORF">SASPL_136645</name>
</gene>
<comment type="caution">
    <text evidence="2">The sequence shown here is derived from an EMBL/GenBank/DDBJ whole genome shotgun (WGS) entry which is preliminary data.</text>
</comment>
<dbReference type="InterPro" id="IPR002068">
    <property type="entry name" value="A-crystallin/Hsp20_dom"/>
</dbReference>
<reference evidence="2" key="1">
    <citation type="submission" date="2018-01" db="EMBL/GenBank/DDBJ databases">
        <authorList>
            <person name="Mao J.F."/>
        </authorList>
    </citation>
    <scope>NUCLEOTIDE SEQUENCE</scope>
    <source>
        <strain evidence="2">Huo1</strain>
        <tissue evidence="2">Leaf</tissue>
    </source>
</reference>
<evidence type="ECO:0000259" key="1">
    <source>
        <dbReference type="Pfam" id="PF00011"/>
    </source>
</evidence>
<dbReference type="SUPFAM" id="SSF49764">
    <property type="entry name" value="HSP20-like chaperones"/>
    <property type="match status" value="1"/>
</dbReference>
<name>A0A8X8ZHR1_SALSN</name>
<dbReference type="Gene3D" id="2.60.40.790">
    <property type="match status" value="1"/>
</dbReference>
<dbReference type="Pfam" id="PF00011">
    <property type="entry name" value="HSP20"/>
    <property type="match status" value="1"/>
</dbReference>